<evidence type="ECO:0000256" key="4">
    <source>
        <dbReference type="ARBA" id="ARBA00022692"/>
    </source>
</evidence>
<dbReference type="PATRIC" id="fig|1319815.3.peg.1045"/>
<evidence type="ECO:0000313" key="10">
    <source>
        <dbReference type="EMBL" id="ERT68983.1"/>
    </source>
</evidence>
<keyword evidence="4 7" id="KW-0812">Transmembrane</keyword>
<dbReference type="eggNOG" id="COG4591">
    <property type="taxonomic scope" value="Bacteria"/>
</dbReference>
<feature type="domain" description="ABC3 transporter permease C-terminal" evidence="8">
    <location>
        <begin position="265"/>
        <end position="380"/>
    </location>
</feature>
<dbReference type="InterPro" id="IPR051447">
    <property type="entry name" value="Lipoprotein-release_system"/>
</dbReference>
<dbReference type="PANTHER" id="PTHR30489:SF0">
    <property type="entry name" value="LIPOPROTEIN-RELEASING SYSTEM TRANSMEMBRANE PROTEIN LOLE"/>
    <property type="match status" value="1"/>
</dbReference>
<gene>
    <name evidence="10" type="ORF">HMPREF0202_01088</name>
</gene>
<dbReference type="EMBL" id="AXZF01000039">
    <property type="protein sequence ID" value="ERT68983.1"/>
    <property type="molecule type" value="Genomic_DNA"/>
</dbReference>
<keyword evidence="6 7" id="KW-0472">Membrane</keyword>
<feature type="transmembrane region" description="Helical" evidence="7">
    <location>
        <begin position="9"/>
        <end position="29"/>
    </location>
</feature>
<dbReference type="GO" id="GO:0098797">
    <property type="term" value="C:plasma membrane protein complex"/>
    <property type="evidence" value="ECO:0007669"/>
    <property type="project" value="TreeGrafter"/>
</dbReference>
<evidence type="ECO:0000256" key="7">
    <source>
        <dbReference type="SAM" id="Phobius"/>
    </source>
</evidence>
<comment type="similarity">
    <text evidence="2">Belongs to the ABC-4 integral membrane protein family. LolC/E subfamily.</text>
</comment>
<proteinExistence type="inferred from homology"/>
<feature type="transmembrane region" description="Helical" evidence="7">
    <location>
        <begin position="353"/>
        <end position="372"/>
    </location>
</feature>
<dbReference type="InterPro" id="IPR003838">
    <property type="entry name" value="ABC3_permease_C"/>
</dbReference>
<organism evidence="10 11">
    <name type="scientific">Cetobacterium somerae ATCC BAA-474</name>
    <dbReference type="NCBI Taxonomy" id="1319815"/>
    <lineage>
        <taxon>Bacteria</taxon>
        <taxon>Fusobacteriati</taxon>
        <taxon>Fusobacteriota</taxon>
        <taxon>Fusobacteriia</taxon>
        <taxon>Fusobacteriales</taxon>
        <taxon>Fusobacteriaceae</taxon>
        <taxon>Cetobacterium</taxon>
    </lineage>
</organism>
<dbReference type="HOGENOM" id="CLU_000604_8_1_0"/>
<protein>
    <recommendedName>
        <fullName evidence="12">Efflux ABC transporter, permease protein</fullName>
    </recommendedName>
</protein>
<accession>U7VDT8</accession>
<dbReference type="GO" id="GO:0044874">
    <property type="term" value="P:lipoprotein localization to outer membrane"/>
    <property type="evidence" value="ECO:0007669"/>
    <property type="project" value="TreeGrafter"/>
</dbReference>
<evidence type="ECO:0000259" key="9">
    <source>
        <dbReference type="Pfam" id="PF12704"/>
    </source>
</evidence>
<evidence type="ECO:0000256" key="6">
    <source>
        <dbReference type="ARBA" id="ARBA00023136"/>
    </source>
</evidence>
<dbReference type="Proteomes" id="UP000017081">
    <property type="component" value="Unassembled WGS sequence"/>
</dbReference>
<sequence length="387" mass="42426">MTHNKGQSLFIISAIALGVAIQIFIASLITSLQASLIQRILGDSPHIYIDDGNMRDKLLLIEDSPIVYGNFPTTKNKIEEFQGIIDYLSTFEKIKVIVPTIEGNALYTRDGKTTSLMIKGMDLNSGDRLYNIIGRVTSGSPVIDSDNILIGTRLAKNYELQAGDVMQLTLPNGKLETVRISGIFDLENVGSNTSLVIMDFNKAQRIFNKKGNVTNINIQIDDVFDAPNLGEIIQKQYPNLEVVPWTRDADNILKALKAQSSTSFIIQVVVTLATSMSIASVLLVTVLQKMKEIGILKAMGALDRSTGYLFIIQGALIGFLGSILGLFFGLGVIEFYVNLAQPNFNIIVQPEKLVLIIFISTLSGIISGIIPARKCMKLSPIEVIKDE</sequence>
<evidence type="ECO:0000256" key="5">
    <source>
        <dbReference type="ARBA" id="ARBA00022989"/>
    </source>
</evidence>
<feature type="transmembrane region" description="Helical" evidence="7">
    <location>
        <begin position="264"/>
        <end position="287"/>
    </location>
</feature>
<keyword evidence="5 7" id="KW-1133">Transmembrane helix</keyword>
<keyword evidence="11" id="KW-1185">Reference proteome</keyword>
<dbReference type="STRING" id="1319815.HMPREF0202_01088"/>
<dbReference type="Pfam" id="PF02687">
    <property type="entry name" value="FtsX"/>
    <property type="match status" value="1"/>
</dbReference>
<evidence type="ECO:0000259" key="8">
    <source>
        <dbReference type="Pfam" id="PF02687"/>
    </source>
</evidence>
<evidence type="ECO:0000256" key="2">
    <source>
        <dbReference type="ARBA" id="ARBA00005236"/>
    </source>
</evidence>
<reference evidence="10 11" key="1">
    <citation type="submission" date="2013-08" db="EMBL/GenBank/DDBJ databases">
        <authorList>
            <person name="Weinstock G."/>
            <person name="Sodergren E."/>
            <person name="Wylie T."/>
            <person name="Fulton L."/>
            <person name="Fulton R."/>
            <person name="Fronick C."/>
            <person name="O'Laughlin M."/>
            <person name="Godfrey J."/>
            <person name="Miner T."/>
            <person name="Herter B."/>
            <person name="Appelbaum E."/>
            <person name="Cordes M."/>
            <person name="Lek S."/>
            <person name="Wollam A."/>
            <person name="Pepin K.H."/>
            <person name="Palsikar V.B."/>
            <person name="Mitreva M."/>
            <person name="Wilson R.K."/>
        </authorList>
    </citation>
    <scope>NUCLEOTIDE SEQUENCE [LARGE SCALE GENOMIC DNA]</scope>
    <source>
        <strain evidence="10 11">ATCC BAA-474</strain>
    </source>
</reference>
<comment type="subcellular location">
    <subcellularLocation>
        <location evidence="1">Cell membrane</location>
        <topology evidence="1">Multi-pass membrane protein</topology>
    </subcellularLocation>
</comment>
<dbReference type="Pfam" id="PF12704">
    <property type="entry name" value="MacB_PCD"/>
    <property type="match status" value="1"/>
</dbReference>
<evidence type="ECO:0000313" key="11">
    <source>
        <dbReference type="Proteomes" id="UP000017081"/>
    </source>
</evidence>
<feature type="domain" description="MacB-like periplasmic core" evidence="9">
    <location>
        <begin position="8"/>
        <end position="233"/>
    </location>
</feature>
<evidence type="ECO:0000256" key="3">
    <source>
        <dbReference type="ARBA" id="ARBA00022475"/>
    </source>
</evidence>
<feature type="transmembrane region" description="Helical" evidence="7">
    <location>
        <begin position="308"/>
        <end position="333"/>
    </location>
</feature>
<dbReference type="PANTHER" id="PTHR30489">
    <property type="entry name" value="LIPOPROTEIN-RELEASING SYSTEM TRANSMEMBRANE PROTEIN LOLE"/>
    <property type="match status" value="1"/>
</dbReference>
<comment type="caution">
    <text evidence="10">The sequence shown here is derived from an EMBL/GenBank/DDBJ whole genome shotgun (WGS) entry which is preliminary data.</text>
</comment>
<keyword evidence="3" id="KW-1003">Cell membrane</keyword>
<name>U7VDT8_9FUSO</name>
<dbReference type="AlphaFoldDB" id="U7VDT8"/>
<evidence type="ECO:0000256" key="1">
    <source>
        <dbReference type="ARBA" id="ARBA00004651"/>
    </source>
</evidence>
<dbReference type="InterPro" id="IPR025857">
    <property type="entry name" value="MacB_PCD"/>
</dbReference>
<evidence type="ECO:0008006" key="12">
    <source>
        <dbReference type="Google" id="ProtNLM"/>
    </source>
</evidence>